<organism evidence="2 3">
    <name type="scientific">Mortierella polycephala</name>
    <dbReference type="NCBI Taxonomy" id="41804"/>
    <lineage>
        <taxon>Eukaryota</taxon>
        <taxon>Fungi</taxon>
        <taxon>Fungi incertae sedis</taxon>
        <taxon>Mucoromycota</taxon>
        <taxon>Mortierellomycotina</taxon>
        <taxon>Mortierellomycetes</taxon>
        <taxon>Mortierellales</taxon>
        <taxon>Mortierellaceae</taxon>
        <taxon>Mortierella</taxon>
    </lineage>
</organism>
<proteinExistence type="predicted"/>
<dbReference type="Proteomes" id="UP000726737">
    <property type="component" value="Unassembled WGS sequence"/>
</dbReference>
<keyword evidence="3" id="KW-1185">Reference proteome</keyword>
<protein>
    <submittedName>
        <fullName evidence="2">Uncharacterized protein</fullName>
    </submittedName>
</protein>
<dbReference type="AlphaFoldDB" id="A0A9P6PZR1"/>
<feature type="region of interest" description="Disordered" evidence="1">
    <location>
        <begin position="100"/>
        <end position="126"/>
    </location>
</feature>
<sequence>MEQEQEQQQQPMGGSSDATSDSRSQFWRNPGMKSLIDWYTDFDNYKRLNTVRPTADNRPGDVRKEIAAFINRAEGTNWTEATHNACSSLVSSVGQDGSLKLKRTASEGPATSRLPKRGASVPHHQL</sequence>
<dbReference type="EMBL" id="JAAAJA010000304">
    <property type="protein sequence ID" value="KAG0256343.1"/>
    <property type="molecule type" value="Genomic_DNA"/>
</dbReference>
<evidence type="ECO:0000313" key="2">
    <source>
        <dbReference type="EMBL" id="KAG0256343.1"/>
    </source>
</evidence>
<dbReference type="OrthoDB" id="2437094at2759"/>
<feature type="compositionally biased region" description="Polar residues" evidence="1">
    <location>
        <begin position="11"/>
        <end position="27"/>
    </location>
</feature>
<evidence type="ECO:0000313" key="3">
    <source>
        <dbReference type="Proteomes" id="UP000726737"/>
    </source>
</evidence>
<reference evidence="2" key="1">
    <citation type="journal article" date="2020" name="Fungal Divers.">
        <title>Resolving the Mortierellaceae phylogeny through synthesis of multi-gene phylogenetics and phylogenomics.</title>
        <authorList>
            <person name="Vandepol N."/>
            <person name="Liber J."/>
            <person name="Desiro A."/>
            <person name="Na H."/>
            <person name="Kennedy M."/>
            <person name="Barry K."/>
            <person name="Grigoriev I.V."/>
            <person name="Miller A.N."/>
            <person name="O'Donnell K."/>
            <person name="Stajich J.E."/>
            <person name="Bonito G."/>
        </authorList>
    </citation>
    <scope>NUCLEOTIDE SEQUENCE</scope>
    <source>
        <strain evidence="2">KOD948</strain>
    </source>
</reference>
<accession>A0A9P6PZR1</accession>
<feature type="compositionally biased region" description="Low complexity" evidence="1">
    <location>
        <begin position="1"/>
        <end position="10"/>
    </location>
</feature>
<comment type="caution">
    <text evidence="2">The sequence shown here is derived from an EMBL/GenBank/DDBJ whole genome shotgun (WGS) entry which is preliminary data.</text>
</comment>
<evidence type="ECO:0000256" key="1">
    <source>
        <dbReference type="SAM" id="MobiDB-lite"/>
    </source>
</evidence>
<feature type="region of interest" description="Disordered" evidence="1">
    <location>
        <begin position="1"/>
        <end position="28"/>
    </location>
</feature>
<gene>
    <name evidence="2" type="ORF">BG011_004612</name>
</gene>
<name>A0A9P6PZR1_9FUNG</name>